<keyword evidence="5 6" id="KW-0472">Membrane</keyword>
<comment type="subcellular location">
    <subcellularLocation>
        <location evidence="1">Cell membrane</location>
        <topology evidence="1">Multi-pass membrane protein</topology>
    </subcellularLocation>
</comment>
<protein>
    <submittedName>
        <fullName evidence="7">ABC transporter permease</fullName>
    </submittedName>
</protein>
<feature type="transmembrane region" description="Helical" evidence="6">
    <location>
        <begin position="77"/>
        <end position="96"/>
    </location>
</feature>
<dbReference type="CDD" id="cd06581">
    <property type="entry name" value="TM_PBP1_LivM_like"/>
    <property type="match status" value="1"/>
</dbReference>
<dbReference type="GO" id="GO:0015658">
    <property type="term" value="F:branched-chain amino acid transmembrane transporter activity"/>
    <property type="evidence" value="ECO:0007669"/>
    <property type="project" value="InterPro"/>
</dbReference>
<gene>
    <name evidence="7" type="ORF">P608_24640</name>
</gene>
<evidence type="ECO:0000313" key="8">
    <source>
        <dbReference type="Proteomes" id="UP000029549"/>
    </source>
</evidence>
<name>A0A0E3BU63_9BURK</name>
<dbReference type="PANTHER" id="PTHR30482">
    <property type="entry name" value="HIGH-AFFINITY BRANCHED-CHAIN AMINO ACID TRANSPORT SYSTEM PERMEASE"/>
    <property type="match status" value="1"/>
</dbReference>
<feature type="transmembrane region" description="Helical" evidence="6">
    <location>
        <begin position="26"/>
        <end position="44"/>
    </location>
</feature>
<feature type="transmembrane region" description="Helical" evidence="6">
    <location>
        <begin position="285"/>
        <end position="309"/>
    </location>
</feature>
<feature type="transmembrane region" description="Helical" evidence="6">
    <location>
        <begin position="103"/>
        <end position="120"/>
    </location>
</feature>
<proteinExistence type="predicted"/>
<evidence type="ECO:0000256" key="3">
    <source>
        <dbReference type="ARBA" id="ARBA00022692"/>
    </source>
</evidence>
<feature type="transmembrane region" description="Helical" evidence="6">
    <location>
        <begin position="163"/>
        <end position="188"/>
    </location>
</feature>
<evidence type="ECO:0000256" key="6">
    <source>
        <dbReference type="SAM" id="Phobius"/>
    </source>
</evidence>
<feature type="transmembrane region" description="Helical" evidence="6">
    <location>
        <begin position="209"/>
        <end position="229"/>
    </location>
</feature>
<keyword evidence="4 6" id="KW-1133">Transmembrane helix</keyword>
<evidence type="ECO:0000256" key="4">
    <source>
        <dbReference type="ARBA" id="ARBA00022989"/>
    </source>
</evidence>
<dbReference type="EMBL" id="AWTP01000158">
    <property type="protein sequence ID" value="KGH04284.1"/>
    <property type="molecule type" value="Genomic_DNA"/>
</dbReference>
<dbReference type="Proteomes" id="UP000029549">
    <property type="component" value="Unassembled WGS sequence"/>
</dbReference>
<feature type="transmembrane region" description="Helical" evidence="6">
    <location>
        <begin position="51"/>
        <end position="71"/>
    </location>
</feature>
<evidence type="ECO:0000256" key="2">
    <source>
        <dbReference type="ARBA" id="ARBA00022475"/>
    </source>
</evidence>
<reference evidence="7 8" key="1">
    <citation type="submission" date="2013-09" db="EMBL/GenBank/DDBJ databases">
        <title>High correlation between genotypes and phenotypes of environmental bacteria Comamonas testosteroni strains.</title>
        <authorList>
            <person name="Liu L."/>
            <person name="Zhu W."/>
            <person name="Xia X."/>
            <person name="Xu B."/>
            <person name="Luo M."/>
            <person name="Wang G."/>
        </authorList>
    </citation>
    <scope>NUCLEOTIDE SEQUENCE [LARGE SCALE GENOMIC DNA]</scope>
    <source>
        <strain evidence="7 8">DF2</strain>
    </source>
</reference>
<dbReference type="AlphaFoldDB" id="A0A0E3BU63"/>
<evidence type="ECO:0000256" key="5">
    <source>
        <dbReference type="ARBA" id="ARBA00023136"/>
    </source>
</evidence>
<evidence type="ECO:0000313" key="7">
    <source>
        <dbReference type="EMBL" id="KGH04284.1"/>
    </source>
</evidence>
<dbReference type="PANTHER" id="PTHR30482:SF4">
    <property type="entry name" value="SLR1201 PROTEIN"/>
    <property type="match status" value="1"/>
</dbReference>
<feature type="transmembrane region" description="Helical" evidence="6">
    <location>
        <begin position="235"/>
        <end position="254"/>
    </location>
</feature>
<keyword evidence="8" id="KW-1185">Reference proteome</keyword>
<keyword evidence="2" id="KW-1003">Cell membrane</keyword>
<dbReference type="Pfam" id="PF02653">
    <property type="entry name" value="BPD_transp_2"/>
    <property type="match status" value="1"/>
</dbReference>
<sequence length="337" mass="35855">MAVAAAFACTFILDEADIGNLSFYLLWSFLAMGLAVMWGHGGILSFGQTAFFGLAGYAYGVLSINFGGGVVQGWGSVALAIVIAAAGSALLGYMICYGRVTGIFIGIVTLSVTLVFETFMSQTAGPQWTIGSARLNGFNGMSGMPVLSIYWSGEELAIEGSRFFMLVVVLLAVAYLCLARLLSSSFGLKLASIRDNPRRAEMLGIDIRFYQLMVFVIGGVLAGLSGVLYTVWGSYITPSSMGITAAALPIIWVATAGRKSIGGAILCAAGLIALSQWLAVYGSEYALILMGAILLFVVLIAPQGLLPWVADTAHVLVKRPQRWIYPNRRSKVNKEVV</sequence>
<dbReference type="InterPro" id="IPR001851">
    <property type="entry name" value="ABC_transp_permease"/>
</dbReference>
<dbReference type="GO" id="GO:0005886">
    <property type="term" value="C:plasma membrane"/>
    <property type="evidence" value="ECO:0007669"/>
    <property type="project" value="UniProtKB-SubCell"/>
</dbReference>
<comment type="caution">
    <text evidence="7">The sequence shown here is derived from an EMBL/GenBank/DDBJ whole genome shotgun (WGS) entry which is preliminary data.</text>
</comment>
<accession>A0A0E3BU63</accession>
<organism evidence="7 8">
    <name type="scientific">Comamonas thiooxydans</name>
    <dbReference type="NCBI Taxonomy" id="363952"/>
    <lineage>
        <taxon>Bacteria</taxon>
        <taxon>Pseudomonadati</taxon>
        <taxon>Pseudomonadota</taxon>
        <taxon>Betaproteobacteria</taxon>
        <taxon>Burkholderiales</taxon>
        <taxon>Comamonadaceae</taxon>
        <taxon>Comamonas</taxon>
    </lineage>
</organism>
<dbReference type="InterPro" id="IPR043428">
    <property type="entry name" value="LivM-like"/>
</dbReference>
<feature type="transmembrane region" description="Helical" evidence="6">
    <location>
        <begin position="261"/>
        <end position="279"/>
    </location>
</feature>
<keyword evidence="3 6" id="KW-0812">Transmembrane</keyword>
<dbReference type="RefSeq" id="WP_242607263.1">
    <property type="nucleotide sequence ID" value="NZ_AWTO01000003.1"/>
</dbReference>
<evidence type="ECO:0000256" key="1">
    <source>
        <dbReference type="ARBA" id="ARBA00004651"/>
    </source>
</evidence>